<dbReference type="OrthoDB" id="5959696at2759"/>
<evidence type="ECO:0000256" key="5">
    <source>
        <dbReference type="SAM" id="MobiDB-lite"/>
    </source>
</evidence>
<feature type="compositionally biased region" description="Polar residues" evidence="5">
    <location>
        <begin position="711"/>
        <end position="727"/>
    </location>
</feature>
<dbReference type="PANTHER" id="PTHR22780">
    <property type="entry name" value="ADAPTIN, ALPHA/GAMMA/EPSILON"/>
    <property type="match status" value="1"/>
</dbReference>
<keyword evidence="3" id="KW-0653">Protein transport</keyword>
<keyword evidence="2" id="KW-0813">Transport</keyword>
<feature type="region of interest" description="Disordered" evidence="5">
    <location>
        <begin position="954"/>
        <end position="987"/>
    </location>
</feature>
<dbReference type="InterPro" id="IPR050840">
    <property type="entry name" value="Adaptor_Complx_Large_Subunit"/>
</dbReference>
<comment type="subcellular location">
    <subcellularLocation>
        <location evidence="1">Endomembrane system</location>
    </subcellularLocation>
</comment>
<dbReference type="SMART" id="SM01356">
    <property type="entry name" value="AP4E_app_platf"/>
    <property type="match status" value="1"/>
</dbReference>
<dbReference type="InterPro" id="IPR016024">
    <property type="entry name" value="ARM-type_fold"/>
</dbReference>
<dbReference type="InterPro" id="IPR011989">
    <property type="entry name" value="ARM-like"/>
</dbReference>
<dbReference type="Gene3D" id="1.25.10.10">
    <property type="entry name" value="Leucine-rich Repeat Variant"/>
    <property type="match status" value="1"/>
</dbReference>
<protein>
    <recommendedName>
        <fullName evidence="6">AP-4 complex subunit epsilon-1 C-terminal domain-containing protein</fullName>
    </recommendedName>
</protein>
<dbReference type="Pfam" id="PF01602">
    <property type="entry name" value="Adaptin_N"/>
    <property type="match status" value="1"/>
</dbReference>
<feature type="region of interest" description="Disordered" evidence="5">
    <location>
        <begin position="676"/>
        <end position="876"/>
    </location>
</feature>
<dbReference type="SUPFAM" id="SSF48371">
    <property type="entry name" value="ARM repeat"/>
    <property type="match status" value="1"/>
</dbReference>
<evidence type="ECO:0000256" key="4">
    <source>
        <dbReference type="ARBA" id="ARBA00023136"/>
    </source>
</evidence>
<dbReference type="GO" id="GO:0006886">
    <property type="term" value="P:intracellular protein transport"/>
    <property type="evidence" value="ECO:0007669"/>
    <property type="project" value="InterPro"/>
</dbReference>
<evidence type="ECO:0000256" key="1">
    <source>
        <dbReference type="ARBA" id="ARBA00004308"/>
    </source>
</evidence>
<dbReference type="Pfam" id="PF14807">
    <property type="entry name" value="AP4E_app_platf"/>
    <property type="match status" value="1"/>
</dbReference>
<evidence type="ECO:0000259" key="6">
    <source>
        <dbReference type="SMART" id="SM01356"/>
    </source>
</evidence>
<dbReference type="InterPro" id="IPR002553">
    <property type="entry name" value="Clathrin/coatomer_adapt-like_N"/>
</dbReference>
<sequence>MTPGIDNIPSLSPYSTFASKFTQSFQQFVKDIADSKSKTEEDRIISLEVERLKIAILKPVNSEKQRKEQFVKLIYCDMLGKDVSFANMETVKNAQQQDLMYKRVSYTALGLFLNEENETERMMNMSSIQRDLQSSNVLNICFGLFAASKLVYSDMMQAVLPLLQNLLKDKRDVVRKKTLMVFYRFWKLNPDAFDFVSTFNQYLFDTDPSVMQSSLIAYYDLIQCDPFKYKKLTSTFVNILKQILDHRLPEEFNYKGYAAPWMQILLLKILALLGTDDLGESKKMYEILRQCLETTNTDQTIGCSVVYECLLTISTIYTDKSLMERATNKASVFITSEDYNMKYLGIKALSDFITTDFDYAAKHQQVIINCLQDHDDSLKRKTLELLYRMANVSNVVTICEEMIKYLRSTMDDYIRSTLVTQITTLADKFAPDNEWFIMTMNEVFELGGHLVQEDVAHNIMRLIGEGIDDVNSSGDDNDSDDVISEATRDLRDHALISYVTLMDKPCLPDLLVKLVSWVVGEYIEEDMGYDLKSIVEKMTNMIYRPYQCSETQAWIITGITKILARSSQPSSLFVDIDISKLGSEARRRYSELKSILKLCNPVMLSDVLPYDGSCEDIEPDETLGFLDGFVQQALLNGAQPYSSELSQASIRQEDTEQVHVKRTDLIYVYDAPTIPSKSAPVSSEKKSGEDSLEDVSQYQKHDQSAILHPSLTPQQGQVPITNLSSNKPGKWQKDRGLVTRSSESDMTSSVGSPTPSFRDGSSTHETRLDGGRSRNNSSSSSKTSEDKSSGTRSSGKPDKKEQLAKSLFGGGSQSTKTPSSKRPTSGRGGKRTSSSRSNKNRTDASLLGDFPSQGDNTPQLLGDNDVSQSNNENDLLSQSLGDNFAIGSALLSQPLGDMNSLISPTTSPTPPNDLLDGLSLSPMNITQPLSPQFNSNKDAGVVDLMGDMMNLEQSNSTQHTQESLLLPSSNLSPTNPQESTLLPPSSPPLKTLTPIESTQVPDHLKNVRSTTVKELASDMCLRISNQFVFQDDKLAVALHVTNKTVNPLKNLRIVITPPSCLRGTDSELNFQMTDTDLEPNSNFCHVINLTHQSPSPKMALNGQVSYKDFTNTEKKVFINLNIPWSAILRKLDLQMAAFEEGWRNKSLHDLKQNIRVSMTLERLMSLFEQWNINLIKEIAGEIIASSTVLKKETVLFHFNIKQHGSVEVRIKSSSERLNDCIYKFIHSEIS</sequence>
<reference evidence="7" key="1">
    <citation type="submission" date="2021-01" db="UniProtKB">
        <authorList>
            <consortium name="EnsemblMetazoa"/>
        </authorList>
    </citation>
    <scope>IDENTIFICATION</scope>
</reference>
<dbReference type="GO" id="GO:0030117">
    <property type="term" value="C:membrane coat"/>
    <property type="evidence" value="ECO:0007669"/>
    <property type="project" value="InterPro"/>
</dbReference>
<feature type="compositionally biased region" description="Low complexity" evidence="5">
    <location>
        <begin position="773"/>
        <end position="782"/>
    </location>
</feature>
<accession>A0A7M5WKI2</accession>
<feature type="compositionally biased region" description="Polar residues" evidence="5">
    <location>
        <begin position="853"/>
        <end position="876"/>
    </location>
</feature>
<dbReference type="EnsemblMetazoa" id="CLYHEMT007428.1">
    <property type="protein sequence ID" value="CLYHEMP007428.1"/>
    <property type="gene ID" value="CLYHEMG007428"/>
</dbReference>
<evidence type="ECO:0000256" key="2">
    <source>
        <dbReference type="ARBA" id="ARBA00022448"/>
    </source>
</evidence>
<dbReference type="AlphaFoldDB" id="A0A7M5WKI2"/>
<evidence type="ECO:0000256" key="3">
    <source>
        <dbReference type="ARBA" id="ARBA00022927"/>
    </source>
</evidence>
<evidence type="ECO:0000313" key="7">
    <source>
        <dbReference type="EnsemblMetazoa" id="CLYHEMP007428.1"/>
    </source>
</evidence>
<feature type="compositionally biased region" description="Basic and acidic residues" evidence="5">
    <location>
        <begin position="761"/>
        <end position="772"/>
    </location>
</feature>
<dbReference type="InterPro" id="IPR028269">
    <property type="entry name" value="AP4E1_C"/>
</dbReference>
<keyword evidence="8" id="KW-1185">Reference proteome</keyword>
<feature type="compositionally biased region" description="Low complexity" evidence="5">
    <location>
        <begin position="813"/>
        <end position="837"/>
    </location>
</feature>
<dbReference type="GO" id="GO:0016192">
    <property type="term" value="P:vesicle-mediated transport"/>
    <property type="evidence" value="ECO:0007669"/>
    <property type="project" value="InterPro"/>
</dbReference>
<feature type="domain" description="AP-4 complex subunit epsilon-1 C-terminal" evidence="6">
    <location>
        <begin position="1129"/>
        <end position="1230"/>
    </location>
</feature>
<feature type="compositionally biased region" description="Low complexity" evidence="5">
    <location>
        <begin position="963"/>
        <end position="987"/>
    </location>
</feature>
<name>A0A7M5WKI2_9CNID</name>
<dbReference type="Proteomes" id="UP000594262">
    <property type="component" value="Unplaced"/>
</dbReference>
<feature type="compositionally biased region" description="Polar residues" evidence="5">
    <location>
        <begin position="921"/>
        <end position="937"/>
    </location>
</feature>
<organism evidence="7 8">
    <name type="scientific">Clytia hemisphaerica</name>
    <dbReference type="NCBI Taxonomy" id="252671"/>
    <lineage>
        <taxon>Eukaryota</taxon>
        <taxon>Metazoa</taxon>
        <taxon>Cnidaria</taxon>
        <taxon>Hydrozoa</taxon>
        <taxon>Hydroidolina</taxon>
        <taxon>Leptothecata</taxon>
        <taxon>Obeliida</taxon>
        <taxon>Clytiidae</taxon>
        <taxon>Clytia</taxon>
    </lineage>
</organism>
<keyword evidence="4" id="KW-0472">Membrane</keyword>
<evidence type="ECO:0000313" key="8">
    <source>
        <dbReference type="Proteomes" id="UP000594262"/>
    </source>
</evidence>
<feature type="compositionally biased region" description="Basic and acidic residues" evidence="5">
    <location>
        <begin position="783"/>
        <end position="803"/>
    </location>
</feature>
<proteinExistence type="predicted"/>
<dbReference type="GO" id="GO:0012505">
    <property type="term" value="C:endomembrane system"/>
    <property type="evidence" value="ECO:0007669"/>
    <property type="project" value="UniProtKB-SubCell"/>
</dbReference>
<feature type="region of interest" description="Disordered" evidence="5">
    <location>
        <begin position="900"/>
        <end position="938"/>
    </location>
</feature>
<feature type="compositionally biased region" description="Polar residues" evidence="5">
    <location>
        <begin position="739"/>
        <end position="755"/>
    </location>
</feature>